<organism evidence="3 4">
    <name type="scientific">Sporothrix brasiliensis 5110</name>
    <dbReference type="NCBI Taxonomy" id="1398154"/>
    <lineage>
        <taxon>Eukaryota</taxon>
        <taxon>Fungi</taxon>
        <taxon>Dikarya</taxon>
        <taxon>Ascomycota</taxon>
        <taxon>Pezizomycotina</taxon>
        <taxon>Sordariomycetes</taxon>
        <taxon>Sordariomycetidae</taxon>
        <taxon>Ophiostomatales</taxon>
        <taxon>Ophiostomataceae</taxon>
        <taxon>Sporothrix</taxon>
    </lineage>
</organism>
<protein>
    <submittedName>
        <fullName evidence="3">Uncharacterized protein</fullName>
    </submittedName>
</protein>
<dbReference type="AlphaFoldDB" id="A0A0C2FPX2"/>
<evidence type="ECO:0000256" key="2">
    <source>
        <dbReference type="SAM" id="Phobius"/>
    </source>
</evidence>
<dbReference type="EMBL" id="AWTV01000006">
    <property type="protein sequence ID" value="KIH93098.1"/>
    <property type="molecule type" value="Genomic_DNA"/>
</dbReference>
<reference evidence="3 4" key="1">
    <citation type="journal article" date="2014" name="BMC Genomics">
        <title>Comparative genomics of the major fungal agents of human and animal Sporotrichosis: Sporothrix schenckii and Sporothrix brasiliensis.</title>
        <authorList>
            <person name="Teixeira M.M."/>
            <person name="de Almeida L.G."/>
            <person name="Kubitschek-Barreira P."/>
            <person name="Alves F.L."/>
            <person name="Kioshima E.S."/>
            <person name="Abadio A.K."/>
            <person name="Fernandes L."/>
            <person name="Derengowski L.S."/>
            <person name="Ferreira K.S."/>
            <person name="Souza R.C."/>
            <person name="Ruiz J.C."/>
            <person name="de Andrade N.C."/>
            <person name="Paes H.C."/>
            <person name="Nicola A.M."/>
            <person name="Albuquerque P."/>
            <person name="Gerber A.L."/>
            <person name="Martins V.P."/>
            <person name="Peconick L.D."/>
            <person name="Neto A.V."/>
            <person name="Chaucanez C.B."/>
            <person name="Silva P.A."/>
            <person name="Cunha O.L."/>
            <person name="de Oliveira F.F."/>
            <person name="dos Santos T.C."/>
            <person name="Barros A.L."/>
            <person name="Soares M.A."/>
            <person name="de Oliveira L.M."/>
            <person name="Marini M.M."/>
            <person name="Villalobos-Duno H."/>
            <person name="Cunha M.M."/>
            <person name="de Hoog S."/>
            <person name="da Silveira J.F."/>
            <person name="Henrissat B."/>
            <person name="Nino-Vega G.A."/>
            <person name="Cisalpino P.S."/>
            <person name="Mora-Montes H.M."/>
            <person name="Almeida S.R."/>
            <person name="Stajich J.E."/>
            <person name="Lopes-Bezerra L.M."/>
            <person name="Vasconcelos A.T."/>
            <person name="Felipe M.S."/>
        </authorList>
    </citation>
    <scope>NUCLEOTIDE SEQUENCE [LARGE SCALE GENOMIC DNA]</scope>
    <source>
        <strain evidence="3 4">5110</strain>
    </source>
</reference>
<dbReference type="VEuPathDB" id="FungiDB:SPBR_03129"/>
<evidence type="ECO:0000256" key="1">
    <source>
        <dbReference type="SAM" id="MobiDB-lite"/>
    </source>
</evidence>
<accession>A0A0C2FPX2</accession>
<feature type="transmembrane region" description="Helical" evidence="2">
    <location>
        <begin position="46"/>
        <end position="69"/>
    </location>
</feature>
<keyword evidence="2" id="KW-1133">Transmembrane helix</keyword>
<feature type="transmembrane region" description="Helical" evidence="2">
    <location>
        <begin position="135"/>
        <end position="157"/>
    </location>
</feature>
<evidence type="ECO:0000313" key="4">
    <source>
        <dbReference type="Proteomes" id="UP000031575"/>
    </source>
</evidence>
<comment type="caution">
    <text evidence="3">The sequence shown here is derived from an EMBL/GenBank/DDBJ whole genome shotgun (WGS) entry which is preliminary data.</text>
</comment>
<dbReference type="GeneID" id="63676353"/>
<sequence length="238" mass="25517">MSVEKKPNHSSEFEVDSTHNSQHSHLHENDAHLNAKRRNLRALDTARAAATLLALLMGLAVLGTAGHALQAYNSSSPRDAAWLSVWPNTGAFDVKPTVALVAGASLVVLANLIALTSHHRFVRAKLANAHAHTPLTFSAPFVGLVAAIVAVILFYVANRSATADTLLSWSCRWRHLATAHPAPQFASLCRASHAGVDLAILLIPVEFLALALAGVQLKLERYTTAYTHARKTPSPVLS</sequence>
<dbReference type="RefSeq" id="XP_040621108.1">
    <property type="nucleotide sequence ID" value="XM_040761432.1"/>
</dbReference>
<gene>
    <name evidence="3" type="ORF">SPBR_03129</name>
</gene>
<dbReference type="Proteomes" id="UP000031575">
    <property type="component" value="Unassembled WGS sequence"/>
</dbReference>
<name>A0A0C2FPX2_9PEZI</name>
<feature type="compositionally biased region" description="Basic and acidic residues" evidence="1">
    <location>
        <begin position="1"/>
        <end position="12"/>
    </location>
</feature>
<feature type="region of interest" description="Disordered" evidence="1">
    <location>
        <begin position="1"/>
        <end position="27"/>
    </location>
</feature>
<dbReference type="HOGENOM" id="CLU_090736_0_0_1"/>
<feature type="transmembrane region" description="Helical" evidence="2">
    <location>
        <begin position="198"/>
        <end position="217"/>
    </location>
</feature>
<dbReference type="OrthoDB" id="3890746at2759"/>
<proteinExistence type="predicted"/>
<keyword evidence="2" id="KW-0812">Transmembrane</keyword>
<keyword evidence="2" id="KW-0472">Membrane</keyword>
<feature type="transmembrane region" description="Helical" evidence="2">
    <location>
        <begin position="97"/>
        <end position="115"/>
    </location>
</feature>
<evidence type="ECO:0000313" key="3">
    <source>
        <dbReference type="EMBL" id="KIH93098.1"/>
    </source>
</evidence>
<keyword evidence="4" id="KW-1185">Reference proteome</keyword>